<dbReference type="EMBL" id="AP025730">
    <property type="protein sequence ID" value="BDI06039.1"/>
    <property type="molecule type" value="Genomic_DNA"/>
</dbReference>
<evidence type="ECO:0008006" key="4">
    <source>
        <dbReference type="Google" id="ProtNLM"/>
    </source>
</evidence>
<reference evidence="2" key="1">
    <citation type="submission" date="2022-04" db="EMBL/GenBank/DDBJ databases">
        <title>Whole genome sequence of Sphaerotilus sp. FB-5.</title>
        <authorList>
            <person name="Takeda M."/>
            <person name="Narihara S."/>
            <person name="Akimoto M."/>
            <person name="Akimoto R."/>
            <person name="Nishiyashiki S."/>
            <person name="Murakami T."/>
        </authorList>
    </citation>
    <scope>NUCLEOTIDE SEQUENCE</scope>
    <source>
        <strain evidence="2">FB-5</strain>
    </source>
</reference>
<evidence type="ECO:0000313" key="3">
    <source>
        <dbReference type="Proteomes" id="UP001057498"/>
    </source>
</evidence>
<sequence length="555" mass="59124">MHTPKRKALPAFVVRPTVAVIALAAANAQAVQIDTDDSDLSLRWDNTVKLSGAYRLKSPDAALLTNPNNDDGDRNFAKGLVSSRVDWFTEFDAVYQRRFGLRLSGAAYYDAAYNTSNDNPGFAGGAFPNQTSVASNRFPAATRDLHGRKAELLDAFVFAKFDLGELPGSVRAGRHAILWGESLFLGGNAISGGQQPVDIVKLLSVPNTQFKEAIRPVPQVSGQLQLSSTVSLGAYVQTGWEASRVPAVGSYFSNADPAVDGGENLILGPGAPLATRQADFKPKSSGQGGLQLKLRGEGVDFGLYAIRFHAKTPQLVPQLVMSPAGPMPGGYSMVYHEGITAFGGSVSKTFDNFNVAIEASTRRNQDLASTQGADASAVAPVAKTNNTDNPGYAVGNTAHINLSTIGSLGPSLLWKEANLAAELAWNRVLSITKNAAAKDPNSTRDGLALRLVLEPVYRGVFDGVDIGVPLGIGYAPKCSRPLAMSSPNAWIPENGGDITVGLNASVNDAWRATLSFTHYYGKAATFNDLAANNAYSWQQTYKDRDFIAASLRYSF</sequence>
<dbReference type="Pfam" id="PF06980">
    <property type="entry name" value="DUF1302"/>
    <property type="match status" value="1"/>
</dbReference>
<organism evidence="2 3">
    <name type="scientific">Sphaerotilus microaerophilus</name>
    <dbReference type="NCBI Taxonomy" id="2914710"/>
    <lineage>
        <taxon>Bacteria</taxon>
        <taxon>Pseudomonadati</taxon>
        <taxon>Pseudomonadota</taxon>
        <taxon>Betaproteobacteria</taxon>
        <taxon>Burkholderiales</taxon>
        <taxon>Sphaerotilaceae</taxon>
        <taxon>Sphaerotilus</taxon>
    </lineage>
</organism>
<feature type="signal peptide" evidence="1">
    <location>
        <begin position="1"/>
        <end position="30"/>
    </location>
</feature>
<dbReference type="Proteomes" id="UP001057498">
    <property type="component" value="Chromosome"/>
</dbReference>
<evidence type="ECO:0000313" key="2">
    <source>
        <dbReference type="EMBL" id="BDI06039.1"/>
    </source>
</evidence>
<gene>
    <name evidence="2" type="ORF">CATMQ487_30090</name>
</gene>
<dbReference type="InterPro" id="IPR010727">
    <property type="entry name" value="DUF1302"/>
</dbReference>
<dbReference type="RefSeq" id="WP_251969358.1">
    <property type="nucleotide sequence ID" value="NZ_AP025730.1"/>
</dbReference>
<name>A0ABM7YNJ5_9BURK</name>
<feature type="chain" id="PRO_5046255566" description="DUF1302 domain-containing protein" evidence="1">
    <location>
        <begin position="31"/>
        <end position="555"/>
    </location>
</feature>
<protein>
    <recommendedName>
        <fullName evidence="4">DUF1302 domain-containing protein</fullName>
    </recommendedName>
</protein>
<keyword evidence="1" id="KW-0732">Signal</keyword>
<accession>A0ABM7YNJ5</accession>
<keyword evidence="3" id="KW-1185">Reference proteome</keyword>
<proteinExistence type="predicted"/>
<evidence type="ECO:0000256" key="1">
    <source>
        <dbReference type="SAM" id="SignalP"/>
    </source>
</evidence>